<accession>A0A0L6VVG2</accession>
<organism evidence="2 3">
    <name type="scientific">Puccinia sorghi</name>
    <dbReference type="NCBI Taxonomy" id="27349"/>
    <lineage>
        <taxon>Eukaryota</taxon>
        <taxon>Fungi</taxon>
        <taxon>Dikarya</taxon>
        <taxon>Basidiomycota</taxon>
        <taxon>Pucciniomycotina</taxon>
        <taxon>Pucciniomycetes</taxon>
        <taxon>Pucciniales</taxon>
        <taxon>Pucciniaceae</taxon>
        <taxon>Puccinia</taxon>
    </lineage>
</organism>
<feature type="chain" id="PRO_5005568586" evidence="1">
    <location>
        <begin position="25"/>
        <end position="44"/>
    </location>
</feature>
<dbReference type="VEuPathDB" id="FungiDB:VP01_1005g4"/>
<keyword evidence="3" id="KW-1185">Reference proteome</keyword>
<evidence type="ECO:0000313" key="3">
    <source>
        <dbReference type="Proteomes" id="UP000037035"/>
    </source>
</evidence>
<dbReference type="Proteomes" id="UP000037035">
    <property type="component" value="Unassembled WGS sequence"/>
</dbReference>
<feature type="signal peptide" evidence="1">
    <location>
        <begin position="1"/>
        <end position="24"/>
    </location>
</feature>
<sequence length="44" mass="5121">MGRQSLSPLGCLFLFLFSIFHSESNRKRKRWIASSGHFDPCYSL</sequence>
<name>A0A0L6VVG2_9BASI</name>
<comment type="caution">
    <text evidence="2">The sequence shown here is derived from an EMBL/GenBank/DDBJ whole genome shotgun (WGS) entry which is preliminary data.</text>
</comment>
<dbReference type="AlphaFoldDB" id="A0A0L6VVG2"/>
<protein>
    <submittedName>
        <fullName evidence="2">Putative signal peptide protein</fullName>
    </submittedName>
</protein>
<evidence type="ECO:0000256" key="1">
    <source>
        <dbReference type="SAM" id="SignalP"/>
    </source>
</evidence>
<dbReference type="EMBL" id="LAVV01000066">
    <property type="protein sequence ID" value="KNZ64666.1"/>
    <property type="molecule type" value="Genomic_DNA"/>
</dbReference>
<gene>
    <name evidence="2" type="ORF">VP01_1005g4</name>
</gene>
<reference evidence="2 3" key="1">
    <citation type="submission" date="2015-08" db="EMBL/GenBank/DDBJ databases">
        <title>Next Generation Sequencing and Analysis of the Genome of Puccinia sorghi L Schw, the Causal Agent of Maize Common Rust.</title>
        <authorList>
            <person name="Rochi L."/>
            <person name="Burguener G."/>
            <person name="Darino M."/>
            <person name="Turjanski A."/>
            <person name="Kreff E."/>
            <person name="Dieguez M.J."/>
            <person name="Sacco F."/>
        </authorList>
    </citation>
    <scope>NUCLEOTIDE SEQUENCE [LARGE SCALE GENOMIC DNA]</scope>
    <source>
        <strain evidence="2 3">RO10H11247</strain>
    </source>
</reference>
<keyword evidence="1" id="KW-0732">Signal</keyword>
<evidence type="ECO:0000313" key="2">
    <source>
        <dbReference type="EMBL" id="KNZ64666.1"/>
    </source>
</evidence>
<proteinExistence type="predicted"/>